<dbReference type="GO" id="GO:0020037">
    <property type="term" value="F:heme binding"/>
    <property type="evidence" value="ECO:0007669"/>
    <property type="project" value="InterPro"/>
</dbReference>
<protein>
    <recommendedName>
        <fullName evidence="10">Cytochrome P450</fullName>
    </recommendedName>
</protein>
<comment type="caution">
    <text evidence="8">The sequence shown here is derived from an EMBL/GenBank/DDBJ whole genome shotgun (WGS) entry which is preliminary data.</text>
</comment>
<accession>A0A820JH52</accession>
<organism evidence="8 9">
    <name type="scientific">Rotaria magnacalcarata</name>
    <dbReference type="NCBI Taxonomy" id="392030"/>
    <lineage>
        <taxon>Eukaryota</taxon>
        <taxon>Metazoa</taxon>
        <taxon>Spiralia</taxon>
        <taxon>Gnathifera</taxon>
        <taxon>Rotifera</taxon>
        <taxon>Eurotatoria</taxon>
        <taxon>Bdelloidea</taxon>
        <taxon>Philodinida</taxon>
        <taxon>Philodinidae</taxon>
        <taxon>Rotaria</taxon>
    </lineage>
</organism>
<evidence type="ECO:0000256" key="6">
    <source>
        <dbReference type="PIRSR" id="PIRSR602403-1"/>
    </source>
</evidence>
<dbReference type="Proteomes" id="UP000663866">
    <property type="component" value="Unassembled WGS sequence"/>
</dbReference>
<dbReference type="GO" id="GO:0008202">
    <property type="term" value="P:steroid metabolic process"/>
    <property type="evidence" value="ECO:0007669"/>
    <property type="project" value="UniProtKB-KW"/>
</dbReference>
<dbReference type="InterPro" id="IPR050529">
    <property type="entry name" value="CYP450_sterol_14alpha_dmase"/>
</dbReference>
<dbReference type="SUPFAM" id="SSF48264">
    <property type="entry name" value="Cytochrome P450"/>
    <property type="match status" value="1"/>
</dbReference>
<dbReference type="AlphaFoldDB" id="A0A820JH52"/>
<dbReference type="Gene3D" id="1.10.630.10">
    <property type="entry name" value="Cytochrome P450"/>
    <property type="match status" value="1"/>
</dbReference>
<dbReference type="GO" id="GO:0005506">
    <property type="term" value="F:iron ion binding"/>
    <property type="evidence" value="ECO:0007669"/>
    <property type="project" value="InterPro"/>
</dbReference>
<gene>
    <name evidence="8" type="ORF">OVN521_LOCUS32184</name>
    <name evidence="7" type="ORF">WKI299_LOCUS11528</name>
</gene>
<evidence type="ECO:0000313" key="8">
    <source>
        <dbReference type="EMBL" id="CAF4327155.1"/>
    </source>
</evidence>
<dbReference type="PANTHER" id="PTHR24304:SF2">
    <property type="entry name" value="24-HYDROXYCHOLESTEROL 7-ALPHA-HYDROXYLASE"/>
    <property type="match status" value="1"/>
</dbReference>
<keyword evidence="5" id="KW-0753">Steroid metabolism</keyword>
<evidence type="ECO:0000313" key="9">
    <source>
        <dbReference type="Proteomes" id="UP000663866"/>
    </source>
</evidence>
<dbReference type="Pfam" id="PF00067">
    <property type="entry name" value="p450"/>
    <property type="match status" value="1"/>
</dbReference>
<evidence type="ECO:0000256" key="1">
    <source>
        <dbReference type="ARBA" id="ARBA00010617"/>
    </source>
</evidence>
<keyword evidence="3 6" id="KW-0479">Metal-binding</keyword>
<evidence type="ECO:0008006" key="10">
    <source>
        <dbReference type="Google" id="ProtNLM"/>
    </source>
</evidence>
<comment type="similarity">
    <text evidence="1">Belongs to the cytochrome P450 family.</text>
</comment>
<dbReference type="GO" id="GO:0016705">
    <property type="term" value="F:oxidoreductase activity, acting on paired donors, with incorporation or reduction of molecular oxygen"/>
    <property type="evidence" value="ECO:0007669"/>
    <property type="project" value="InterPro"/>
</dbReference>
<dbReference type="GO" id="GO:0008395">
    <property type="term" value="F:steroid hydroxylase activity"/>
    <property type="evidence" value="ECO:0007669"/>
    <property type="project" value="TreeGrafter"/>
</dbReference>
<evidence type="ECO:0000256" key="5">
    <source>
        <dbReference type="ARBA" id="ARBA00023221"/>
    </source>
</evidence>
<proteinExistence type="inferred from homology"/>
<dbReference type="InterPro" id="IPR002403">
    <property type="entry name" value="Cyt_P450_E_grp-IV"/>
</dbReference>
<evidence type="ECO:0000256" key="4">
    <source>
        <dbReference type="ARBA" id="ARBA00023004"/>
    </source>
</evidence>
<dbReference type="InterPro" id="IPR001128">
    <property type="entry name" value="Cyt_P450"/>
</dbReference>
<keyword evidence="4 6" id="KW-0408">Iron</keyword>
<feature type="binding site" description="axial binding residue" evidence="6">
    <location>
        <position position="429"/>
    </location>
    <ligand>
        <name>heme</name>
        <dbReference type="ChEBI" id="CHEBI:30413"/>
    </ligand>
    <ligandPart>
        <name>Fe</name>
        <dbReference type="ChEBI" id="CHEBI:18248"/>
    </ligandPart>
</feature>
<evidence type="ECO:0000313" key="7">
    <source>
        <dbReference type="EMBL" id="CAF2057948.1"/>
    </source>
</evidence>
<sequence>MLLILITIIIVTLITYIYLKPLIDNLFYSVPNEPKYIHSYIPIFGFSFQVITNPIEFIRSLYLKYGKIFVIYFASRRWIYIYDEQTYLTKVIKSDDFITFDAFITDIFIKDLNVNSQCMQHEESRVLQVKFFHHLLTGDELEILSRRAHDSLIESMKFDEKALANNNNIVNFFDHFGEFMLFGGTESLFGHSFAIEQRNITPSFYKLFQAFDQGLNLDIYGIPFRTIIYKTVFRHRNEFLKRFASFKLNNGESKLINAFEEMFRSDEYKYLFHQHDINALHATTLWVAVSITAPMSCWVVVDLLLHPEALAAVKQELSENVSSSSSIYDKEILTKLKILESCINETLRRVFNAVVIREALVDTTIECLDKTKIGLRKGDIVIYPAYLKHLDQNLFGSNPYRYQHDRFIKKPNQPKAPSIMIYGGGLHTCPGRFWVMNQIKILVTLIIQHMNIEFINMTDKDKEDYRKRLPYDYSKFASAGGPKKVYKNKFDIKYSYKNLHTG</sequence>
<dbReference type="EMBL" id="CAJNRF010004265">
    <property type="protein sequence ID" value="CAF2057948.1"/>
    <property type="molecule type" value="Genomic_DNA"/>
</dbReference>
<evidence type="ECO:0000256" key="2">
    <source>
        <dbReference type="ARBA" id="ARBA00022617"/>
    </source>
</evidence>
<dbReference type="InterPro" id="IPR036396">
    <property type="entry name" value="Cyt_P450_sf"/>
</dbReference>
<dbReference type="EMBL" id="CAJOBG010021693">
    <property type="protein sequence ID" value="CAF4327155.1"/>
    <property type="molecule type" value="Genomic_DNA"/>
</dbReference>
<keyword evidence="9" id="KW-1185">Reference proteome</keyword>
<keyword evidence="2 6" id="KW-0349">Heme</keyword>
<dbReference type="PANTHER" id="PTHR24304">
    <property type="entry name" value="CYTOCHROME P450 FAMILY 7"/>
    <property type="match status" value="1"/>
</dbReference>
<dbReference type="PRINTS" id="PR00465">
    <property type="entry name" value="EP450IV"/>
</dbReference>
<keyword evidence="5" id="KW-0443">Lipid metabolism</keyword>
<evidence type="ECO:0000256" key="3">
    <source>
        <dbReference type="ARBA" id="ARBA00022723"/>
    </source>
</evidence>
<name>A0A820JH52_9BILA</name>
<reference evidence="8" key="1">
    <citation type="submission" date="2021-02" db="EMBL/GenBank/DDBJ databases">
        <authorList>
            <person name="Nowell W R."/>
        </authorList>
    </citation>
    <scope>NUCLEOTIDE SEQUENCE</scope>
</reference>
<comment type="cofactor">
    <cofactor evidence="6">
        <name>heme</name>
        <dbReference type="ChEBI" id="CHEBI:30413"/>
    </cofactor>
</comment>
<dbReference type="Proteomes" id="UP000663856">
    <property type="component" value="Unassembled WGS sequence"/>
</dbReference>